<dbReference type="InterPro" id="IPR026700">
    <property type="entry name" value="CCDC142"/>
</dbReference>
<dbReference type="Pfam" id="PF14923">
    <property type="entry name" value="CCDC142"/>
    <property type="match status" value="1"/>
</dbReference>
<name>A0A226E851_FOLCA</name>
<proteinExistence type="predicted"/>
<dbReference type="STRING" id="158441.A0A226E851"/>
<gene>
    <name evidence="3" type="ORF">Fcan01_12264</name>
</gene>
<feature type="compositionally biased region" description="Polar residues" evidence="1">
    <location>
        <begin position="79"/>
        <end position="88"/>
    </location>
</feature>
<dbReference type="OrthoDB" id="6579237at2759"/>
<protein>
    <recommendedName>
        <fullName evidence="2">Coiled-coil protein 142 C-terminal domain-containing protein</fullName>
    </recommendedName>
</protein>
<feature type="compositionally biased region" description="Basic and acidic residues" evidence="1">
    <location>
        <begin position="1"/>
        <end position="20"/>
    </location>
</feature>
<feature type="compositionally biased region" description="Low complexity" evidence="1">
    <location>
        <begin position="1004"/>
        <end position="1015"/>
    </location>
</feature>
<feature type="compositionally biased region" description="Polar residues" evidence="1">
    <location>
        <begin position="113"/>
        <end position="125"/>
    </location>
</feature>
<evidence type="ECO:0000256" key="1">
    <source>
        <dbReference type="SAM" id="MobiDB-lite"/>
    </source>
</evidence>
<feature type="domain" description="Coiled-coil protein 142 C-terminal" evidence="2">
    <location>
        <begin position="597"/>
        <end position="1000"/>
    </location>
</feature>
<dbReference type="PANTHER" id="PTHR21436">
    <property type="entry name" value="COILED-COIL DOMAIN-CONTAINING PROTEIN 142"/>
    <property type="match status" value="1"/>
</dbReference>
<feature type="compositionally biased region" description="Low complexity" evidence="1">
    <location>
        <begin position="126"/>
        <end position="137"/>
    </location>
</feature>
<sequence>MSESTGEKDGQNGLVHKETDGNSESSTPSPTTPAAYMETSTANKQIPTASSHHQHSHQKAQQTRPHSSTSSAIRAPKNGNGTTNSTRPKSGKVRKGPQKDAVGPPVNNDAAEHSSTIHNSKSVPRSSGIKSHQSSSSNGREGDEDGTEQHVTTQEPGASVSGKNKTSSDATGSARHGETGSSSSRPSNFAPTSDPLTTTTGSERTKLSPVPSTGKNKKPGGEKPSRQGLASLTGIPYESGVNTECIQLLRQLWNVHEEAVQFLGQIRSALTHFRQELRAQENHFESNLREKRHSNAASTTGPLAGAVISSGGGSGERGGNEDMVRIDGWVPLQMFIDGLKCISDSFSDIEKQFGTLSVFKTQCKLTLFAKVKHAKLQVTHDRLSIMHGIQQLITVALNLLASPSSWCVTEEGKVAKLVQNVFQLTEVYNSVLESSWSIATTSESTEAASNTSSLVDMEAGTTNAPSNKKSAITSIQVLVQINAANRNDSPLLKLSMKPLNGMRLLQILAEKRSTFAAHAFYKTMLSTFFTNPSEMLTPGKFESCYSEEDSGLRPLGKAFSHCPSLLGHAAVKKTENGEQRLCRSTRTKMYSYFHQVLWTLAGEHAEDLLLWGTFYNLPMVLQPLEAFSTLRNALSLGQHLQESNLSPMLSAFDSVSGALHSFSLLANWDEKMREAFQEMYQVKRPEHISLVSKPEPSQWATEIGSKFGQIITSCVSMIDSGSGYNTGRFSAPANEEEPLGNEAQIFFRLEASLVYFKAWVVKRSKVWLNGWAIPQFLAISQREPALLVKLIKSRESLLITRDFLLNHEDISIRLSAKHRKACADDLRVAILMVQTMPDELLQTVGPVCRTLSLATLQSYMPPASHWKSSGFGTGHGPDKPSNYVSIFIGRVVEPVTTASVELIPGPVQEAMGKQIVHAACDAWLQYILHKKLKFSEWGAVQLLRDFTAFREWIRTETELEKEARKAILHLEVLKTCEGVAYLLLRNPGDVLGVGKKPSRQNRRVAPTSSDSVTSSPDRDADSTAEDDIPAEMYVPNQQMWLELRLRRSYFTPPCC</sequence>
<feature type="region of interest" description="Disordered" evidence="1">
    <location>
        <begin position="994"/>
        <end position="1028"/>
    </location>
</feature>
<dbReference type="PANTHER" id="PTHR21436:SF2">
    <property type="entry name" value="COILED-COIL DOMAIN-CONTAINING PROTEIN 142"/>
    <property type="match status" value="1"/>
</dbReference>
<dbReference type="Proteomes" id="UP000198287">
    <property type="component" value="Unassembled WGS sequence"/>
</dbReference>
<dbReference type="InterPro" id="IPR055350">
    <property type="entry name" value="CCDC142_C"/>
</dbReference>
<evidence type="ECO:0000313" key="3">
    <source>
        <dbReference type="EMBL" id="OXA53167.1"/>
    </source>
</evidence>
<dbReference type="AlphaFoldDB" id="A0A226E851"/>
<feature type="compositionally biased region" description="Polar residues" evidence="1">
    <location>
        <begin position="179"/>
        <end position="202"/>
    </location>
</feature>
<organism evidence="3 4">
    <name type="scientific">Folsomia candida</name>
    <name type="common">Springtail</name>
    <dbReference type="NCBI Taxonomy" id="158441"/>
    <lineage>
        <taxon>Eukaryota</taxon>
        <taxon>Metazoa</taxon>
        <taxon>Ecdysozoa</taxon>
        <taxon>Arthropoda</taxon>
        <taxon>Hexapoda</taxon>
        <taxon>Collembola</taxon>
        <taxon>Entomobryomorpha</taxon>
        <taxon>Isotomoidea</taxon>
        <taxon>Isotomidae</taxon>
        <taxon>Proisotominae</taxon>
        <taxon>Folsomia</taxon>
    </lineage>
</organism>
<accession>A0A226E851</accession>
<dbReference type="EMBL" id="LNIX01000006">
    <property type="protein sequence ID" value="OXA53167.1"/>
    <property type="molecule type" value="Genomic_DNA"/>
</dbReference>
<feature type="compositionally biased region" description="Polar residues" evidence="1">
    <location>
        <begin position="63"/>
        <end position="72"/>
    </location>
</feature>
<reference evidence="3 4" key="1">
    <citation type="submission" date="2015-12" db="EMBL/GenBank/DDBJ databases">
        <title>The genome of Folsomia candida.</title>
        <authorList>
            <person name="Faddeeva A."/>
            <person name="Derks M.F."/>
            <person name="Anvar Y."/>
            <person name="Smit S."/>
            <person name="Van Straalen N."/>
            <person name="Roelofs D."/>
        </authorList>
    </citation>
    <scope>NUCLEOTIDE SEQUENCE [LARGE SCALE GENOMIC DNA]</scope>
    <source>
        <strain evidence="3 4">VU population</strain>
        <tissue evidence="3">Whole body</tissue>
    </source>
</reference>
<evidence type="ECO:0000313" key="4">
    <source>
        <dbReference type="Proteomes" id="UP000198287"/>
    </source>
</evidence>
<feature type="compositionally biased region" description="Polar residues" evidence="1">
    <location>
        <begin position="38"/>
        <end position="48"/>
    </location>
</feature>
<evidence type="ECO:0000259" key="2">
    <source>
        <dbReference type="Pfam" id="PF14923"/>
    </source>
</evidence>
<feature type="region of interest" description="Disordered" evidence="1">
    <location>
        <begin position="291"/>
        <end position="320"/>
    </location>
</feature>
<comment type="caution">
    <text evidence="3">The sequence shown here is derived from an EMBL/GenBank/DDBJ whole genome shotgun (WGS) entry which is preliminary data.</text>
</comment>
<keyword evidence="4" id="KW-1185">Reference proteome</keyword>
<feature type="region of interest" description="Disordered" evidence="1">
    <location>
        <begin position="1"/>
        <end position="230"/>
    </location>
</feature>
<feature type="compositionally biased region" description="Polar residues" evidence="1">
    <location>
        <begin position="149"/>
        <end position="171"/>
    </location>
</feature>